<evidence type="ECO:0000313" key="2">
    <source>
        <dbReference type="EMBL" id="KAL1873472.1"/>
    </source>
</evidence>
<dbReference type="Proteomes" id="UP001586593">
    <property type="component" value="Unassembled WGS sequence"/>
</dbReference>
<keyword evidence="3" id="KW-1185">Reference proteome</keyword>
<reference evidence="2 3" key="1">
    <citation type="journal article" date="2024" name="Commun. Biol.">
        <title>Comparative genomic analysis of thermophilic fungi reveals convergent evolutionary adaptations and gene losses.</title>
        <authorList>
            <person name="Steindorff A.S."/>
            <person name="Aguilar-Pontes M.V."/>
            <person name="Robinson A.J."/>
            <person name="Andreopoulos B."/>
            <person name="LaButti K."/>
            <person name="Kuo A."/>
            <person name="Mondo S."/>
            <person name="Riley R."/>
            <person name="Otillar R."/>
            <person name="Haridas S."/>
            <person name="Lipzen A."/>
            <person name="Grimwood J."/>
            <person name="Schmutz J."/>
            <person name="Clum A."/>
            <person name="Reid I.D."/>
            <person name="Moisan M.C."/>
            <person name="Butler G."/>
            <person name="Nguyen T.T.M."/>
            <person name="Dewar K."/>
            <person name="Conant G."/>
            <person name="Drula E."/>
            <person name="Henrissat B."/>
            <person name="Hansel C."/>
            <person name="Singer S."/>
            <person name="Hutchinson M.I."/>
            <person name="de Vries R.P."/>
            <person name="Natvig D.O."/>
            <person name="Powell A.J."/>
            <person name="Tsang A."/>
            <person name="Grigoriev I.V."/>
        </authorList>
    </citation>
    <scope>NUCLEOTIDE SEQUENCE [LARGE SCALE GENOMIC DNA]</scope>
    <source>
        <strain evidence="2 3">ATCC 24622</strain>
    </source>
</reference>
<organism evidence="2 3">
    <name type="scientific">Phialemonium thermophilum</name>
    <dbReference type="NCBI Taxonomy" id="223376"/>
    <lineage>
        <taxon>Eukaryota</taxon>
        <taxon>Fungi</taxon>
        <taxon>Dikarya</taxon>
        <taxon>Ascomycota</taxon>
        <taxon>Pezizomycotina</taxon>
        <taxon>Sordariomycetes</taxon>
        <taxon>Sordariomycetidae</taxon>
        <taxon>Cephalothecales</taxon>
        <taxon>Cephalothecaceae</taxon>
        <taxon>Phialemonium</taxon>
    </lineage>
</organism>
<sequence length="103" mass="11130">MRAWGRESYVEREQYGNSMAAWANGAMSLGITAVSYGPQIDSITRVIEQIAKPPIRIRDGDPSREAMAVSKDNDVQSALNSDHTRERMPSYTGAVGTCGPAVG</sequence>
<evidence type="ECO:0000313" key="3">
    <source>
        <dbReference type="Proteomes" id="UP001586593"/>
    </source>
</evidence>
<proteinExistence type="predicted"/>
<dbReference type="EMBL" id="JAZHXJ010000120">
    <property type="protein sequence ID" value="KAL1873472.1"/>
    <property type="molecule type" value="Genomic_DNA"/>
</dbReference>
<protein>
    <submittedName>
        <fullName evidence="2">Uncharacterized protein</fullName>
    </submittedName>
</protein>
<gene>
    <name evidence="2" type="ORF">VTK73DRAFT_920</name>
</gene>
<feature type="region of interest" description="Disordered" evidence="1">
    <location>
        <begin position="71"/>
        <end position="103"/>
    </location>
</feature>
<comment type="caution">
    <text evidence="2">The sequence shown here is derived from an EMBL/GenBank/DDBJ whole genome shotgun (WGS) entry which is preliminary data.</text>
</comment>
<accession>A0ABR3XCP4</accession>
<evidence type="ECO:0000256" key="1">
    <source>
        <dbReference type="SAM" id="MobiDB-lite"/>
    </source>
</evidence>
<name>A0ABR3XCP4_9PEZI</name>